<dbReference type="Gene3D" id="3.90.550.10">
    <property type="entry name" value="Spore Coat Polysaccharide Biosynthesis Protein SpsA, Chain A"/>
    <property type="match status" value="1"/>
</dbReference>
<sequence length="228" mass="25830">MIEEALIIFTRIPIPGKVKTRLVGSLSIVDCAAIQAAMIADLFQKLQPLTQKRCDVFVCYSDEGEPSHFLKEMPTSFTSFPQKGQNIGERMFEAFQTLFARGYQRVVLIGSDIPGVTMDRMITALTRLMTNEVVIGPSVDGGYYLIGAQQQDLSYLFLETDLSWGEGSVFQETLTKIAKANKSVCQVETLGDIDYHQDLIGYKAIKLPENYRLNQWLRQNQRRFIWNG</sequence>
<dbReference type="RefSeq" id="WP_209529172.1">
    <property type="nucleotide sequence ID" value="NZ_JAEEGA010000009.1"/>
</dbReference>
<dbReference type="PANTHER" id="PTHR36529">
    <property type="entry name" value="SLL1095 PROTEIN"/>
    <property type="match status" value="1"/>
</dbReference>
<dbReference type="EMBL" id="JAEEGA010000009">
    <property type="protein sequence ID" value="MBP1042199.1"/>
    <property type="molecule type" value="Genomic_DNA"/>
</dbReference>
<protein>
    <submittedName>
        <fullName evidence="1">TIGR04282 family arsenosugar biosynthesis glycosyltransferase</fullName>
    </submittedName>
</protein>
<dbReference type="InterPro" id="IPR018641">
    <property type="entry name" value="Trfase_1_rSAM/seldom-assoc"/>
</dbReference>
<gene>
    <name evidence="1" type="ORF">I6N95_14365</name>
</gene>
<dbReference type="SUPFAM" id="SSF53448">
    <property type="entry name" value="Nucleotide-diphospho-sugar transferases"/>
    <property type="match status" value="1"/>
</dbReference>
<dbReference type="AlphaFoldDB" id="A0A940P5X2"/>
<organism evidence="1 2">
    <name type="scientific">Vagococcus allomyrinae</name>
    <dbReference type="NCBI Taxonomy" id="2794353"/>
    <lineage>
        <taxon>Bacteria</taxon>
        <taxon>Bacillati</taxon>
        <taxon>Bacillota</taxon>
        <taxon>Bacilli</taxon>
        <taxon>Lactobacillales</taxon>
        <taxon>Enterococcaceae</taxon>
        <taxon>Vagococcus</taxon>
    </lineage>
</organism>
<accession>A0A940P5X2</accession>
<evidence type="ECO:0000313" key="2">
    <source>
        <dbReference type="Proteomes" id="UP000674938"/>
    </source>
</evidence>
<evidence type="ECO:0000313" key="1">
    <source>
        <dbReference type="EMBL" id="MBP1042199.1"/>
    </source>
</evidence>
<dbReference type="InterPro" id="IPR029044">
    <property type="entry name" value="Nucleotide-diphossugar_trans"/>
</dbReference>
<dbReference type="PANTHER" id="PTHR36529:SF1">
    <property type="entry name" value="GLYCOSYLTRANSFERASE"/>
    <property type="match status" value="1"/>
</dbReference>
<dbReference type="NCBIfam" id="TIGR04282">
    <property type="entry name" value="glyco_like_cofC"/>
    <property type="match status" value="1"/>
</dbReference>
<dbReference type="Pfam" id="PF09837">
    <property type="entry name" value="DUF2064"/>
    <property type="match status" value="1"/>
</dbReference>
<reference evidence="1" key="1">
    <citation type="submission" date="2020-12" db="EMBL/GenBank/DDBJ databases">
        <title>Vagococcus allomyrinae sp. nov. and Enterococcus lavae sp. nov., isolated from the larvae of Allomyrina dichotoma.</title>
        <authorList>
            <person name="Lee S.D."/>
        </authorList>
    </citation>
    <scope>NUCLEOTIDE SEQUENCE</scope>
    <source>
        <strain evidence="1">BWB3-3</strain>
    </source>
</reference>
<dbReference type="Proteomes" id="UP000674938">
    <property type="component" value="Unassembled WGS sequence"/>
</dbReference>
<comment type="caution">
    <text evidence="1">The sequence shown here is derived from an EMBL/GenBank/DDBJ whole genome shotgun (WGS) entry which is preliminary data.</text>
</comment>
<name>A0A940P5X2_9ENTE</name>
<proteinExistence type="predicted"/>
<keyword evidence="2" id="KW-1185">Reference proteome</keyword>